<proteinExistence type="inferred from homology"/>
<sequence>MGTHHNHSHAPSAAEASHAPGMRRRLLIAFGLVASIVVVQLIGAWLSGSLALLVDLVHSFVDSSGLLIAVVAVTLIARPPSNERTWGYRRLESLAALAQGLLLLGVSIYAIIDGIRRWAAPPEVAAGPLLVVAALSLVLNVAAMLALAAGRKASLNMRAAFLEVLVDALGTLAVMVSAILILTTGYTRADTLAAFLIAALIIPRAVILLRDAVRILMDFTPAGLDLDEVRRHMLAVDHVIDVHDLHASTVASGLPTLSAHVVLDDSCFSDGHAIEILDGLRRCIAEDFEVSIEHTTFQLETEDIRRRESRDTVHP</sequence>
<dbReference type="Pfam" id="PF16916">
    <property type="entry name" value="ZT_dimer"/>
    <property type="match status" value="1"/>
</dbReference>
<evidence type="ECO:0000259" key="9">
    <source>
        <dbReference type="Pfam" id="PF01545"/>
    </source>
</evidence>
<dbReference type="PANTHER" id="PTHR11562">
    <property type="entry name" value="CATION EFFLUX PROTEIN/ ZINC TRANSPORTER"/>
    <property type="match status" value="1"/>
</dbReference>
<feature type="transmembrane region" description="Helical" evidence="8">
    <location>
        <begin position="192"/>
        <end position="209"/>
    </location>
</feature>
<protein>
    <submittedName>
        <fullName evidence="11">Cation transporter</fullName>
    </submittedName>
</protein>
<keyword evidence="4 8" id="KW-0812">Transmembrane</keyword>
<dbReference type="SUPFAM" id="SSF160240">
    <property type="entry name" value="Cation efflux protein cytoplasmic domain-like"/>
    <property type="match status" value="1"/>
</dbReference>
<feature type="transmembrane region" description="Helical" evidence="8">
    <location>
        <begin position="26"/>
        <end position="48"/>
    </location>
</feature>
<dbReference type="SUPFAM" id="SSF161111">
    <property type="entry name" value="Cation efflux protein transmembrane domain-like"/>
    <property type="match status" value="1"/>
</dbReference>
<dbReference type="InterPro" id="IPR027470">
    <property type="entry name" value="Cation_efflux_CTD"/>
</dbReference>
<dbReference type="InterPro" id="IPR027469">
    <property type="entry name" value="Cation_efflux_TMD_sf"/>
</dbReference>
<dbReference type="Pfam" id="PF01545">
    <property type="entry name" value="Cation_efflux"/>
    <property type="match status" value="1"/>
</dbReference>
<gene>
    <name evidence="11" type="ORF">CJ198_13450</name>
</gene>
<evidence type="ECO:0000256" key="8">
    <source>
        <dbReference type="SAM" id="Phobius"/>
    </source>
</evidence>
<feature type="transmembrane region" description="Helical" evidence="8">
    <location>
        <begin position="60"/>
        <end position="79"/>
    </location>
</feature>
<dbReference type="InterPro" id="IPR058533">
    <property type="entry name" value="Cation_efflux_TM"/>
</dbReference>
<evidence type="ECO:0000256" key="1">
    <source>
        <dbReference type="ARBA" id="ARBA00004141"/>
    </source>
</evidence>
<evidence type="ECO:0000256" key="5">
    <source>
        <dbReference type="ARBA" id="ARBA00022989"/>
    </source>
</evidence>
<dbReference type="InterPro" id="IPR036837">
    <property type="entry name" value="Cation_efflux_CTD_sf"/>
</dbReference>
<feature type="transmembrane region" description="Helical" evidence="8">
    <location>
        <begin position="124"/>
        <end position="148"/>
    </location>
</feature>
<organism evidence="11 12">
    <name type="scientific">Brevibacterium luteolum</name>
    <dbReference type="NCBI Taxonomy" id="199591"/>
    <lineage>
        <taxon>Bacteria</taxon>
        <taxon>Bacillati</taxon>
        <taxon>Actinomycetota</taxon>
        <taxon>Actinomycetes</taxon>
        <taxon>Micrococcales</taxon>
        <taxon>Brevibacteriaceae</taxon>
        <taxon>Brevibacterium</taxon>
    </lineage>
</organism>
<feature type="domain" description="Cation efflux protein transmembrane" evidence="9">
    <location>
        <begin position="26"/>
        <end position="217"/>
    </location>
</feature>
<keyword evidence="7 8" id="KW-0472">Membrane</keyword>
<dbReference type="GO" id="GO:0005385">
    <property type="term" value="F:zinc ion transmembrane transporter activity"/>
    <property type="evidence" value="ECO:0007669"/>
    <property type="project" value="TreeGrafter"/>
</dbReference>
<evidence type="ECO:0000256" key="4">
    <source>
        <dbReference type="ARBA" id="ARBA00022692"/>
    </source>
</evidence>
<dbReference type="AlphaFoldDB" id="A0A2N6PE85"/>
<feature type="domain" description="Cation efflux protein cytoplasmic" evidence="10">
    <location>
        <begin position="223"/>
        <end position="300"/>
    </location>
</feature>
<dbReference type="InterPro" id="IPR002524">
    <property type="entry name" value="Cation_efflux"/>
</dbReference>
<dbReference type="EMBL" id="PNFZ01000011">
    <property type="protein sequence ID" value="PMB96987.1"/>
    <property type="molecule type" value="Genomic_DNA"/>
</dbReference>
<accession>A0A2N6PE85</accession>
<comment type="similarity">
    <text evidence="2">Belongs to the cation diffusion facilitator (CDF) transporter (TC 2.A.4) family. SLC30A subfamily.</text>
</comment>
<name>A0A2N6PE85_9MICO</name>
<evidence type="ECO:0000259" key="10">
    <source>
        <dbReference type="Pfam" id="PF16916"/>
    </source>
</evidence>
<evidence type="ECO:0000256" key="3">
    <source>
        <dbReference type="ARBA" id="ARBA00022448"/>
    </source>
</evidence>
<evidence type="ECO:0000313" key="11">
    <source>
        <dbReference type="EMBL" id="PMB96987.1"/>
    </source>
</evidence>
<keyword evidence="3" id="KW-0813">Transport</keyword>
<dbReference type="OrthoDB" id="9809646at2"/>
<evidence type="ECO:0000313" key="12">
    <source>
        <dbReference type="Proteomes" id="UP000235703"/>
    </source>
</evidence>
<dbReference type="GO" id="GO:0005886">
    <property type="term" value="C:plasma membrane"/>
    <property type="evidence" value="ECO:0007669"/>
    <property type="project" value="TreeGrafter"/>
</dbReference>
<dbReference type="RefSeq" id="WP_102163127.1">
    <property type="nucleotide sequence ID" value="NZ_PNFZ01000011.1"/>
</dbReference>
<dbReference type="InterPro" id="IPR050681">
    <property type="entry name" value="CDF/SLC30A"/>
</dbReference>
<reference evidence="11 12" key="1">
    <citation type="submission" date="2017-09" db="EMBL/GenBank/DDBJ databases">
        <title>Bacterial strain isolated from the female urinary microbiota.</title>
        <authorList>
            <person name="Thomas-White K."/>
            <person name="Kumar N."/>
            <person name="Forster S."/>
            <person name="Putonti C."/>
            <person name="Lawley T."/>
            <person name="Wolfe A.J."/>
        </authorList>
    </citation>
    <scope>NUCLEOTIDE SEQUENCE [LARGE SCALE GENOMIC DNA]</scope>
    <source>
        <strain evidence="11 12">UMB0680</strain>
    </source>
</reference>
<keyword evidence="6" id="KW-0406">Ion transport</keyword>
<dbReference type="NCBIfam" id="TIGR01297">
    <property type="entry name" value="CDF"/>
    <property type="match status" value="1"/>
</dbReference>
<feature type="transmembrane region" description="Helical" evidence="8">
    <location>
        <begin position="160"/>
        <end position="186"/>
    </location>
</feature>
<comment type="caution">
    <text evidence="11">The sequence shown here is derived from an EMBL/GenBank/DDBJ whole genome shotgun (WGS) entry which is preliminary data.</text>
</comment>
<keyword evidence="5 8" id="KW-1133">Transmembrane helix</keyword>
<feature type="transmembrane region" description="Helical" evidence="8">
    <location>
        <begin position="91"/>
        <end position="112"/>
    </location>
</feature>
<dbReference type="PANTHER" id="PTHR11562:SF17">
    <property type="entry name" value="RE54080P-RELATED"/>
    <property type="match status" value="1"/>
</dbReference>
<comment type="subcellular location">
    <subcellularLocation>
        <location evidence="1">Membrane</location>
        <topology evidence="1">Multi-pass membrane protein</topology>
    </subcellularLocation>
</comment>
<evidence type="ECO:0000256" key="7">
    <source>
        <dbReference type="ARBA" id="ARBA00023136"/>
    </source>
</evidence>
<evidence type="ECO:0000256" key="6">
    <source>
        <dbReference type="ARBA" id="ARBA00023065"/>
    </source>
</evidence>
<keyword evidence="12" id="KW-1185">Reference proteome</keyword>
<dbReference type="Gene3D" id="1.20.1510.10">
    <property type="entry name" value="Cation efflux protein transmembrane domain"/>
    <property type="match status" value="1"/>
</dbReference>
<evidence type="ECO:0000256" key="2">
    <source>
        <dbReference type="ARBA" id="ARBA00008873"/>
    </source>
</evidence>
<dbReference type="Proteomes" id="UP000235703">
    <property type="component" value="Unassembled WGS sequence"/>
</dbReference>